<dbReference type="InParanoid" id="A0A136JD16"/>
<evidence type="ECO:0000313" key="2">
    <source>
        <dbReference type="Proteomes" id="UP000070501"/>
    </source>
</evidence>
<protein>
    <submittedName>
        <fullName evidence="1">Uncharacterized protein</fullName>
    </submittedName>
</protein>
<organism evidence="1 2">
    <name type="scientific">Microdochium bolleyi</name>
    <dbReference type="NCBI Taxonomy" id="196109"/>
    <lineage>
        <taxon>Eukaryota</taxon>
        <taxon>Fungi</taxon>
        <taxon>Dikarya</taxon>
        <taxon>Ascomycota</taxon>
        <taxon>Pezizomycotina</taxon>
        <taxon>Sordariomycetes</taxon>
        <taxon>Xylariomycetidae</taxon>
        <taxon>Xylariales</taxon>
        <taxon>Microdochiaceae</taxon>
        <taxon>Microdochium</taxon>
    </lineage>
</organism>
<dbReference type="EMBL" id="KQ964246">
    <property type="protein sequence ID" value="KXJ95051.1"/>
    <property type="molecule type" value="Genomic_DNA"/>
</dbReference>
<dbReference type="Proteomes" id="UP000070501">
    <property type="component" value="Unassembled WGS sequence"/>
</dbReference>
<name>A0A136JD16_9PEZI</name>
<reference evidence="2" key="1">
    <citation type="submission" date="2016-02" db="EMBL/GenBank/DDBJ databases">
        <title>Draft genome sequence of Microdochium bolleyi, a fungal endophyte of beachgrass.</title>
        <authorList>
            <consortium name="DOE Joint Genome Institute"/>
            <person name="David A.S."/>
            <person name="May G."/>
            <person name="Haridas S."/>
            <person name="Lim J."/>
            <person name="Wang M."/>
            <person name="Labutti K."/>
            <person name="Lipzen A."/>
            <person name="Barry K."/>
            <person name="Grigoriev I.V."/>
        </authorList>
    </citation>
    <scope>NUCLEOTIDE SEQUENCE [LARGE SCALE GENOMIC DNA]</scope>
    <source>
        <strain evidence="2">J235TASD1</strain>
    </source>
</reference>
<sequence>MRSCDGEAEPRLIFRRSCHVGRACLSCFSSVSTSRAQSSSLLHLLLFWFCFTSFSISKTTLATHHALLLSSAPPPHLASSADLRQAVAHSRGICAMHADLEDRWRCCLPCKVSVGKASEVSRTESSGEYVTVVIVDAVSRVKTKIVTKVN</sequence>
<keyword evidence="2" id="KW-1185">Reference proteome</keyword>
<gene>
    <name evidence="1" type="ORF">Micbo1qcDRAFT_23908</name>
</gene>
<dbReference type="AlphaFoldDB" id="A0A136JD16"/>
<accession>A0A136JD16</accession>
<evidence type="ECO:0000313" key="1">
    <source>
        <dbReference type="EMBL" id="KXJ95051.1"/>
    </source>
</evidence>
<proteinExistence type="predicted"/>